<protein>
    <submittedName>
        <fullName evidence="3">Collagen-like protein</fullName>
    </submittedName>
</protein>
<dbReference type="AlphaFoldDB" id="A0AA95GVZ9"/>
<evidence type="ECO:0000256" key="1">
    <source>
        <dbReference type="SAM" id="MobiDB-lite"/>
    </source>
</evidence>
<geneLocation type="plasmid" evidence="4 6">
    <name>paPv7</name>
</geneLocation>
<keyword evidence="3" id="KW-0176">Collagen</keyword>
<dbReference type="RefSeq" id="WP_280626745.1">
    <property type="nucleotide sequence ID" value="NZ_CP123507.1"/>
</dbReference>
<keyword evidence="3" id="KW-0614">Plasmid</keyword>
<feature type="compositionally biased region" description="Basic and acidic residues" evidence="1">
    <location>
        <begin position="43"/>
        <end position="70"/>
    </location>
</feature>
<geneLocation type="plasmid" evidence="3 6">
    <name>paPv6</name>
</geneLocation>
<sequence length="107" mass="11120">MSYTKTNWENSPSTKTPLNAENLNNIEAGVSALHEALDAGTLKGEKGDQGEKGDKGDAGEQGQKGEKGTKGDAGVGIKKITASKEGNVVTLTIELTDGTKQTPSFEV</sequence>
<gene>
    <name evidence="2" type="ORF">QE210_19120</name>
    <name evidence="3" type="ORF">QE210_20285</name>
    <name evidence="4" type="ORF">QE210_20545</name>
    <name evidence="5" type="ORF">QE210_20835</name>
</gene>
<geneLocation type="plasmid" evidence="5 6">
    <name>paPv8</name>
</geneLocation>
<organism evidence="3 6">
    <name type="scientific">Arsenophonus nasoniae</name>
    <name type="common">son-killer infecting Nasonia vitripennis</name>
    <dbReference type="NCBI Taxonomy" id="638"/>
    <lineage>
        <taxon>Bacteria</taxon>
        <taxon>Pseudomonadati</taxon>
        <taxon>Pseudomonadota</taxon>
        <taxon>Gammaproteobacteria</taxon>
        <taxon>Enterobacterales</taxon>
        <taxon>Morganellaceae</taxon>
        <taxon>Arsenophonus</taxon>
    </lineage>
</organism>
<proteinExistence type="predicted"/>
<dbReference type="EMBL" id="CP123510">
    <property type="protein sequence ID" value="WGM03765.1"/>
    <property type="molecule type" value="Genomic_DNA"/>
</dbReference>
<evidence type="ECO:0000313" key="5">
    <source>
        <dbReference type="EMBL" id="WGM03932.1"/>
    </source>
</evidence>
<name>A0AA95GVZ9_9GAMM</name>
<dbReference type="Proteomes" id="UP001177595">
    <property type="component" value="Plasmid paPv3"/>
</dbReference>
<dbReference type="EMBL" id="CP123507">
    <property type="protein sequence ID" value="WGM03522.1"/>
    <property type="molecule type" value="Genomic_DNA"/>
</dbReference>
<dbReference type="Proteomes" id="UP001177595">
    <property type="component" value="Plasmid paPv8"/>
</dbReference>
<dbReference type="Proteomes" id="UP001177595">
    <property type="component" value="Plasmid paPv6"/>
</dbReference>
<geneLocation type="plasmid" evidence="2 6">
    <name>paPv3</name>
</geneLocation>
<evidence type="ECO:0000313" key="4">
    <source>
        <dbReference type="EMBL" id="WGM03873.1"/>
    </source>
</evidence>
<dbReference type="EMBL" id="CP123511">
    <property type="protein sequence ID" value="WGM03873.1"/>
    <property type="molecule type" value="Genomic_DNA"/>
</dbReference>
<feature type="region of interest" description="Disordered" evidence="1">
    <location>
        <begin position="1"/>
        <end position="20"/>
    </location>
</feature>
<evidence type="ECO:0000313" key="3">
    <source>
        <dbReference type="EMBL" id="WGM03765.1"/>
    </source>
</evidence>
<accession>A0AA95GVZ9</accession>
<reference evidence="3" key="1">
    <citation type="submission" date="2023-04" db="EMBL/GenBank/DDBJ databases">
        <title>Genome dynamics across the evolutionary transition to endosymbiosis.</title>
        <authorList>
            <person name="Siozios S."/>
            <person name="Nadal-Jimenez P."/>
            <person name="Azagi T."/>
            <person name="Sprong H."/>
            <person name="Frost C.L."/>
            <person name="Parratt S.R."/>
            <person name="Taylor G."/>
            <person name="Brettell L."/>
            <person name="Lew K.C."/>
            <person name="Croft L."/>
            <person name="King K.C."/>
            <person name="Brockhurst M.A."/>
            <person name="Hypsa V."/>
            <person name="Novakova E."/>
            <person name="Darby A.C."/>
            <person name="Hurst G.D.D."/>
        </authorList>
    </citation>
    <scope>NUCLEOTIDE SEQUENCE</scope>
    <source>
        <strain evidence="3">APv</strain>
        <plasmid evidence="2">paPv3</plasmid>
        <plasmid evidence="3">paPv6</plasmid>
        <plasmid evidence="4">paPv7</plasmid>
        <plasmid evidence="5">paPv8</plasmid>
    </source>
</reference>
<dbReference type="Proteomes" id="UP001177595">
    <property type="component" value="Plasmid paPv7"/>
</dbReference>
<evidence type="ECO:0000313" key="6">
    <source>
        <dbReference type="Proteomes" id="UP001177595"/>
    </source>
</evidence>
<evidence type="ECO:0000313" key="2">
    <source>
        <dbReference type="EMBL" id="WGM03522.1"/>
    </source>
</evidence>
<feature type="region of interest" description="Disordered" evidence="1">
    <location>
        <begin position="37"/>
        <end position="76"/>
    </location>
</feature>
<dbReference type="EMBL" id="CP123512">
    <property type="protein sequence ID" value="WGM03932.1"/>
    <property type="molecule type" value="Genomic_DNA"/>
</dbReference>
<dbReference type="Gene3D" id="1.20.5.320">
    <property type="entry name" value="6-Phosphogluconate Dehydrogenase, domain 3"/>
    <property type="match status" value="1"/>
</dbReference>